<dbReference type="RefSeq" id="WP_068617105.1">
    <property type="nucleotide sequence ID" value="NZ_CP016268.1"/>
</dbReference>
<dbReference type="EMBL" id="CP016268">
    <property type="protein sequence ID" value="ANO52104.1"/>
    <property type="molecule type" value="Genomic_DNA"/>
</dbReference>
<dbReference type="KEGG" id="woc:BA177_13660"/>
<feature type="domain" description="Surface lipoprotein assembly modifier C-terminal" evidence="2">
    <location>
        <begin position="46"/>
        <end position="287"/>
    </location>
</feature>
<reference evidence="3 4" key="1">
    <citation type="submission" date="2016-06" db="EMBL/GenBank/DDBJ databases">
        <title>Complete genome sequence of a deep-branching marine Gamma Proteobacterium Woeseia oceani type strain XK5.</title>
        <authorList>
            <person name="Mu D."/>
            <person name="Du Z."/>
        </authorList>
    </citation>
    <scope>NUCLEOTIDE SEQUENCE [LARGE SCALE GENOMIC DNA]</scope>
    <source>
        <strain evidence="3 4">XK5</strain>
    </source>
</reference>
<evidence type="ECO:0000313" key="4">
    <source>
        <dbReference type="Proteomes" id="UP000092695"/>
    </source>
</evidence>
<evidence type="ECO:0000259" key="2">
    <source>
        <dbReference type="Pfam" id="PF04575"/>
    </source>
</evidence>
<keyword evidence="4" id="KW-1185">Reference proteome</keyword>
<keyword evidence="1" id="KW-0732">Signal</keyword>
<evidence type="ECO:0000313" key="3">
    <source>
        <dbReference type="EMBL" id="ANO52104.1"/>
    </source>
</evidence>
<sequence length="298" mass="33200">MNLATITVLLASFVLALPANAQQRQADFKVDATAGYQYDNNVSISELDENTGEADNALLLELGINGNVAISDSLSVHAGYRYSQTAYQEFSEFDTALHQLHAETRYRIAGLDTGLAVRHFAAGLAGDRFLDISQVSPSVARLIGNKLYLRGAYTQSNKTYADHEGRNADNSASDVDAYFLLDGMRHYIAFGYRLEREDAMNPELDFSGDRLKFSYGRQLQRLQLKALLALESRDYRNVTESLGTARRDKRLRAGMEASLPLSEYFRFGLKAQYAESDSNLDSARYDETIYNASLSASF</sequence>
<dbReference type="InterPro" id="IPR007655">
    <property type="entry name" value="Slam_C"/>
</dbReference>
<dbReference type="Pfam" id="PF04575">
    <property type="entry name" value="SlipAM"/>
    <property type="match status" value="1"/>
</dbReference>
<accession>A0A193LI85</accession>
<dbReference type="Proteomes" id="UP000092695">
    <property type="component" value="Chromosome"/>
</dbReference>
<proteinExistence type="predicted"/>
<protein>
    <recommendedName>
        <fullName evidence="2">Surface lipoprotein assembly modifier C-terminal domain-containing protein</fullName>
    </recommendedName>
</protein>
<feature type="chain" id="PRO_5008260250" description="Surface lipoprotein assembly modifier C-terminal domain-containing protein" evidence="1">
    <location>
        <begin position="22"/>
        <end position="298"/>
    </location>
</feature>
<dbReference type="OrthoDB" id="6380601at2"/>
<organism evidence="3 4">
    <name type="scientific">Woeseia oceani</name>
    <dbReference type="NCBI Taxonomy" id="1548547"/>
    <lineage>
        <taxon>Bacteria</taxon>
        <taxon>Pseudomonadati</taxon>
        <taxon>Pseudomonadota</taxon>
        <taxon>Gammaproteobacteria</taxon>
        <taxon>Woeseiales</taxon>
        <taxon>Woeseiaceae</taxon>
        <taxon>Woeseia</taxon>
    </lineage>
</organism>
<dbReference type="AlphaFoldDB" id="A0A193LI85"/>
<feature type="signal peptide" evidence="1">
    <location>
        <begin position="1"/>
        <end position="21"/>
    </location>
</feature>
<gene>
    <name evidence="3" type="ORF">BA177_13660</name>
</gene>
<evidence type="ECO:0000256" key="1">
    <source>
        <dbReference type="SAM" id="SignalP"/>
    </source>
</evidence>
<name>A0A193LI85_9GAMM</name>